<evidence type="ECO:0000256" key="5">
    <source>
        <dbReference type="SAM" id="MobiDB-lite"/>
    </source>
</evidence>
<comment type="subcellular location">
    <subcellularLocation>
        <location evidence="1">Membrane</location>
        <topology evidence="1">Multi-pass membrane protein</topology>
    </subcellularLocation>
</comment>
<feature type="region of interest" description="Disordered" evidence="5">
    <location>
        <begin position="294"/>
        <end position="324"/>
    </location>
</feature>
<reference evidence="7" key="2">
    <citation type="submission" date="2025-08" db="UniProtKB">
        <authorList>
            <consortium name="Ensembl"/>
        </authorList>
    </citation>
    <scope>IDENTIFICATION</scope>
</reference>
<reference evidence="7 8" key="1">
    <citation type="journal article" date="2014" name="Nat. Genet.">
        <title>Whole-genome sequence of a flatfish provides insights into ZW sex chromosome evolution and adaptation to a benthic lifestyle.</title>
        <authorList>
            <person name="Chen S."/>
            <person name="Zhang G."/>
            <person name="Shao C."/>
            <person name="Huang Q."/>
            <person name="Liu G."/>
            <person name="Zhang P."/>
            <person name="Song W."/>
            <person name="An N."/>
            <person name="Chalopin D."/>
            <person name="Volff J.N."/>
            <person name="Hong Y."/>
            <person name="Li Q."/>
            <person name="Sha Z."/>
            <person name="Zhou H."/>
            <person name="Xie M."/>
            <person name="Yu Q."/>
            <person name="Liu Y."/>
            <person name="Xiang H."/>
            <person name="Wang N."/>
            <person name="Wu K."/>
            <person name="Yang C."/>
            <person name="Zhou Q."/>
            <person name="Liao X."/>
            <person name="Yang L."/>
            <person name="Hu Q."/>
            <person name="Zhang J."/>
            <person name="Meng L."/>
            <person name="Jin L."/>
            <person name="Tian Y."/>
            <person name="Lian J."/>
            <person name="Yang J."/>
            <person name="Miao G."/>
            <person name="Liu S."/>
            <person name="Liang Z."/>
            <person name="Yan F."/>
            <person name="Li Y."/>
            <person name="Sun B."/>
            <person name="Zhang H."/>
            <person name="Zhang J."/>
            <person name="Zhu Y."/>
            <person name="Du M."/>
            <person name="Zhao Y."/>
            <person name="Schartl M."/>
            <person name="Tang Q."/>
            <person name="Wang J."/>
        </authorList>
    </citation>
    <scope>NUCLEOTIDE SEQUENCE</scope>
</reference>
<keyword evidence="2 6" id="KW-0812">Transmembrane</keyword>
<dbReference type="InterPro" id="IPR042857">
    <property type="entry name" value="TMEM266"/>
</dbReference>
<dbReference type="InterPro" id="IPR027359">
    <property type="entry name" value="Volt_channel_dom_sf"/>
</dbReference>
<dbReference type="GO" id="GO:0030425">
    <property type="term" value="C:dendrite"/>
    <property type="evidence" value="ECO:0007669"/>
    <property type="project" value="TreeGrafter"/>
</dbReference>
<dbReference type="AlphaFoldDB" id="A0A3P8VS17"/>
<keyword evidence="4 6" id="KW-0472">Membrane</keyword>
<dbReference type="PANTHER" id="PTHR46842">
    <property type="entry name" value="TRANSMEMBRANE PROTEIN 266"/>
    <property type="match status" value="1"/>
</dbReference>
<evidence type="ECO:0000256" key="3">
    <source>
        <dbReference type="ARBA" id="ARBA00022989"/>
    </source>
</evidence>
<name>A0A3P8VS17_CYNSE</name>
<proteinExistence type="predicted"/>
<evidence type="ECO:0000256" key="4">
    <source>
        <dbReference type="ARBA" id="ARBA00023136"/>
    </source>
</evidence>
<accession>A0A3P8VS17</accession>
<sequence>HPHPHPSLTSPSPHPHLTLSQSPEVEQAGLADLEIISQPVEDENQCLAPPVQLVSFGYRDLPLTALDLSLAGSQLLSNTDEDENREGSNWLKPCCGRQVALWQLCLLSPGFNCVLVSCVILVVLFLSLELLIDTKLLQCKYVSFIHSTVFRIIVLGIWDYIENKVEVFDGAVIVLSLAPMVASTVANGPSSPWDAISLIITLRIWRVKRIIDAFVLQVKVEMELEIQQCEKTKAVREEQLERLTQICQEQAFEIRQLRAHLAQQDLDLAAEREAAMEIRHVWGKQGRSFKVLEGLTPGESDDEGSHRTPREPSSTADWPRPPGPLCELDLVRTERAAVDSCSPSSPVNPRQGTGRSWCSRRASGRAFCRNTVAKMST</sequence>
<reference evidence="7" key="3">
    <citation type="submission" date="2025-09" db="UniProtKB">
        <authorList>
            <consortium name="Ensembl"/>
        </authorList>
    </citation>
    <scope>IDENTIFICATION</scope>
</reference>
<organism evidence="7 8">
    <name type="scientific">Cynoglossus semilaevis</name>
    <name type="common">Tongue sole</name>
    <dbReference type="NCBI Taxonomy" id="244447"/>
    <lineage>
        <taxon>Eukaryota</taxon>
        <taxon>Metazoa</taxon>
        <taxon>Chordata</taxon>
        <taxon>Craniata</taxon>
        <taxon>Vertebrata</taxon>
        <taxon>Euteleostomi</taxon>
        <taxon>Actinopterygii</taxon>
        <taxon>Neopterygii</taxon>
        <taxon>Teleostei</taxon>
        <taxon>Neoteleostei</taxon>
        <taxon>Acanthomorphata</taxon>
        <taxon>Carangaria</taxon>
        <taxon>Pleuronectiformes</taxon>
        <taxon>Pleuronectoidei</taxon>
        <taxon>Cynoglossidae</taxon>
        <taxon>Cynoglossinae</taxon>
        <taxon>Cynoglossus</taxon>
    </lineage>
</organism>
<evidence type="ECO:0000313" key="7">
    <source>
        <dbReference type="Ensembl" id="ENSCSEP00000017993.1"/>
    </source>
</evidence>
<feature type="transmembrane region" description="Helical" evidence="6">
    <location>
        <begin position="114"/>
        <end position="132"/>
    </location>
</feature>
<evidence type="ECO:0000256" key="1">
    <source>
        <dbReference type="ARBA" id="ARBA00004141"/>
    </source>
</evidence>
<feature type="compositionally biased region" description="Polar residues" evidence="5">
    <location>
        <begin position="341"/>
        <end position="356"/>
    </location>
</feature>
<dbReference type="GO" id="GO:0022832">
    <property type="term" value="F:voltage-gated channel activity"/>
    <property type="evidence" value="ECO:0007669"/>
    <property type="project" value="InterPro"/>
</dbReference>
<keyword evidence="3 6" id="KW-1133">Transmembrane helix</keyword>
<protein>
    <submittedName>
        <fullName evidence="7">Transmembrane protein 266</fullName>
    </submittedName>
</protein>
<dbReference type="Ensembl" id="ENSCSET00000018214.1">
    <property type="protein sequence ID" value="ENSCSEP00000017993.1"/>
    <property type="gene ID" value="ENSCSEG00000011530.1"/>
</dbReference>
<feature type="region of interest" description="Disordered" evidence="5">
    <location>
        <begin position="1"/>
        <end position="20"/>
    </location>
</feature>
<evidence type="ECO:0000256" key="6">
    <source>
        <dbReference type="SAM" id="Phobius"/>
    </source>
</evidence>
<dbReference type="Gene3D" id="1.20.120.350">
    <property type="entry name" value="Voltage-gated potassium channels. Chain C"/>
    <property type="match status" value="1"/>
</dbReference>
<evidence type="ECO:0000313" key="8">
    <source>
        <dbReference type="Proteomes" id="UP000265120"/>
    </source>
</evidence>
<keyword evidence="8" id="KW-1185">Reference proteome</keyword>
<feature type="region of interest" description="Disordered" evidence="5">
    <location>
        <begin position="337"/>
        <end position="357"/>
    </location>
</feature>
<evidence type="ECO:0000256" key="2">
    <source>
        <dbReference type="ARBA" id="ARBA00022692"/>
    </source>
</evidence>
<dbReference type="Proteomes" id="UP000265120">
    <property type="component" value="Chromosome 5"/>
</dbReference>
<dbReference type="PANTHER" id="PTHR46842:SF1">
    <property type="entry name" value="TRANSMEMBRANE PROTEIN 266"/>
    <property type="match status" value="1"/>
</dbReference>
<dbReference type="GO" id="GO:0005886">
    <property type="term" value="C:plasma membrane"/>
    <property type="evidence" value="ECO:0007669"/>
    <property type="project" value="InterPro"/>
</dbReference>
<dbReference type="GeneTree" id="ENSGT00940000156738"/>